<dbReference type="InterPro" id="IPR020449">
    <property type="entry name" value="Tscrpt_reg_AraC-type_HTH"/>
</dbReference>
<dbReference type="Proteomes" id="UP000004290">
    <property type="component" value="Unassembled WGS sequence"/>
</dbReference>
<keyword evidence="2" id="KW-0238">DNA-binding</keyword>
<dbReference type="HOGENOM" id="CLU_000445_88_3_9"/>
<accession>E0PCT4</accession>
<evidence type="ECO:0000256" key="1">
    <source>
        <dbReference type="ARBA" id="ARBA00023015"/>
    </source>
</evidence>
<evidence type="ECO:0000259" key="4">
    <source>
        <dbReference type="PROSITE" id="PS01124"/>
    </source>
</evidence>
<dbReference type="SMART" id="SM00342">
    <property type="entry name" value="HTH_ARAC"/>
    <property type="match status" value="1"/>
</dbReference>
<dbReference type="InterPro" id="IPR014710">
    <property type="entry name" value="RmlC-like_jellyroll"/>
</dbReference>
<dbReference type="RefSeq" id="WP_003064124.1">
    <property type="nucleotide sequence ID" value="NZ_GL397128.1"/>
</dbReference>
<organism evidence="5 6">
    <name type="scientific">Streptococcus equinus ATCC 700338</name>
    <dbReference type="NCBI Taxonomy" id="864569"/>
    <lineage>
        <taxon>Bacteria</taxon>
        <taxon>Bacillati</taxon>
        <taxon>Bacillota</taxon>
        <taxon>Bacilli</taxon>
        <taxon>Lactobacillales</taxon>
        <taxon>Streptococcaceae</taxon>
        <taxon>Streptococcus</taxon>
    </lineage>
</organism>
<dbReference type="InterPro" id="IPR003313">
    <property type="entry name" value="AraC-bd"/>
</dbReference>
<dbReference type="Pfam" id="PF12833">
    <property type="entry name" value="HTH_18"/>
    <property type="match status" value="1"/>
</dbReference>
<dbReference type="PROSITE" id="PS01124">
    <property type="entry name" value="HTH_ARAC_FAMILY_2"/>
    <property type="match status" value="1"/>
</dbReference>
<feature type="domain" description="HTH araC/xylS-type" evidence="4">
    <location>
        <begin position="189"/>
        <end position="287"/>
    </location>
</feature>
<dbReference type="InterPro" id="IPR009057">
    <property type="entry name" value="Homeodomain-like_sf"/>
</dbReference>
<keyword evidence="1" id="KW-0805">Transcription regulation</keyword>
<dbReference type="PANTHER" id="PTHR43280:SF28">
    <property type="entry name" value="HTH-TYPE TRANSCRIPTIONAL ACTIVATOR RHAS"/>
    <property type="match status" value="1"/>
</dbReference>
<dbReference type="PRINTS" id="PR00032">
    <property type="entry name" value="HTHARAC"/>
</dbReference>
<name>E0PCT4_STREI</name>
<reference evidence="5 6" key="1">
    <citation type="submission" date="2010-07" db="EMBL/GenBank/DDBJ databases">
        <authorList>
            <person name="Muzny D."/>
            <person name="Qin X."/>
            <person name="Deng J."/>
            <person name="Jiang H."/>
            <person name="Liu Y."/>
            <person name="Qu J."/>
            <person name="Song X.-Z."/>
            <person name="Zhang L."/>
            <person name="Thornton R."/>
            <person name="Coyle M."/>
            <person name="Francisco L."/>
            <person name="Jackson L."/>
            <person name="Javaid M."/>
            <person name="Korchina V."/>
            <person name="Kovar C."/>
            <person name="Mata R."/>
            <person name="Mathew T."/>
            <person name="Ngo R."/>
            <person name="Nguyen L."/>
            <person name="Nguyen N."/>
            <person name="Okwuonu G."/>
            <person name="Ongeri F."/>
            <person name="Pham C."/>
            <person name="Simmons D."/>
            <person name="Wilczek-Boney K."/>
            <person name="Hale W."/>
            <person name="Jakkamsetti A."/>
            <person name="Pham P."/>
            <person name="Ruth R."/>
            <person name="San Lucas F."/>
            <person name="Warren J."/>
            <person name="Zhang J."/>
            <person name="Zhao Z."/>
            <person name="Zhou C."/>
            <person name="Zhu D."/>
            <person name="Lee S."/>
            <person name="Bess C."/>
            <person name="Blankenburg K."/>
            <person name="Forbes L."/>
            <person name="Fu Q."/>
            <person name="Gubbala S."/>
            <person name="Hirani K."/>
            <person name="Jayaseelan J.C."/>
            <person name="Lara F."/>
            <person name="Munidasa M."/>
            <person name="Palculict T."/>
            <person name="Patil S."/>
            <person name="Pu L.-L."/>
            <person name="Saada N."/>
            <person name="Tang L."/>
            <person name="Weissenberger G."/>
            <person name="Zhu Y."/>
            <person name="Hemphill L."/>
            <person name="Shang Y."/>
            <person name="Youmans B."/>
            <person name="Ayvaz T."/>
            <person name="Ross M."/>
            <person name="Santibanez J."/>
            <person name="Aqrawi P."/>
            <person name="Gross S."/>
            <person name="Joshi V."/>
            <person name="Fowler G."/>
            <person name="Nazareth L."/>
            <person name="Reid J."/>
            <person name="Worley K."/>
            <person name="Petrosino J."/>
            <person name="Highlander S."/>
            <person name="Gibbs R."/>
        </authorList>
    </citation>
    <scope>NUCLEOTIDE SEQUENCE [LARGE SCALE GENOMIC DNA]</scope>
    <source>
        <strain evidence="5 6">ATCC 700338</strain>
    </source>
</reference>
<sequence>MEHTYLENKSHGTSFYPLQVYSHADKNGFYFVSQHWHDEMEWIYVEEGLLNIIVSGQQLQISAGEFCFINSGELHEISSSKGNTLHHAIVFSPQLLNFAYYDVCQHHFLEPITGSQLLFPTIYQVSGDLHQKILQHFKKIISLYHELSELHFFEIKINLMQVIGLLLKESVFYKNMSTNKDTTSTKLLKKTVDYIQKNYMTPISLKDLSAKMYMSPNYFCSFFHKKTGKTPIAFINDYRIEKAANLLSNTELPITQIAPAVGFQNLSYFIRKFKEKKKVSPKRYRELAKSLQ</sequence>
<proteinExistence type="predicted"/>
<keyword evidence="6" id="KW-1185">Reference proteome</keyword>
<evidence type="ECO:0000313" key="5">
    <source>
        <dbReference type="EMBL" id="EFM27892.1"/>
    </source>
</evidence>
<comment type="caution">
    <text evidence="5">The sequence shown here is derived from an EMBL/GenBank/DDBJ whole genome shotgun (WGS) entry which is preliminary data.</text>
</comment>
<dbReference type="AlphaFoldDB" id="E0PCT4"/>
<dbReference type="SUPFAM" id="SSF46689">
    <property type="entry name" value="Homeodomain-like"/>
    <property type="match status" value="1"/>
</dbReference>
<dbReference type="InterPro" id="IPR011051">
    <property type="entry name" value="RmlC_Cupin_sf"/>
</dbReference>
<protein>
    <submittedName>
        <fullName evidence="5">Transcriptional regulator, AraC family</fullName>
    </submittedName>
</protein>
<dbReference type="Pfam" id="PF02311">
    <property type="entry name" value="AraC_binding"/>
    <property type="match status" value="1"/>
</dbReference>
<dbReference type="InterPro" id="IPR018060">
    <property type="entry name" value="HTH_AraC"/>
</dbReference>
<dbReference type="GO" id="GO:0003700">
    <property type="term" value="F:DNA-binding transcription factor activity"/>
    <property type="evidence" value="ECO:0007669"/>
    <property type="project" value="InterPro"/>
</dbReference>
<evidence type="ECO:0000256" key="3">
    <source>
        <dbReference type="ARBA" id="ARBA00023163"/>
    </source>
</evidence>
<dbReference type="GeneID" id="64018510"/>
<dbReference type="Gene3D" id="2.60.120.10">
    <property type="entry name" value="Jelly Rolls"/>
    <property type="match status" value="1"/>
</dbReference>
<keyword evidence="3" id="KW-0804">Transcription</keyword>
<gene>
    <name evidence="5" type="ORF">HMPREF9319_0657</name>
</gene>
<dbReference type="EMBL" id="AEEL01000011">
    <property type="protein sequence ID" value="EFM27892.1"/>
    <property type="molecule type" value="Genomic_DNA"/>
</dbReference>
<dbReference type="GO" id="GO:0043565">
    <property type="term" value="F:sequence-specific DNA binding"/>
    <property type="evidence" value="ECO:0007669"/>
    <property type="project" value="InterPro"/>
</dbReference>
<evidence type="ECO:0000256" key="2">
    <source>
        <dbReference type="ARBA" id="ARBA00023125"/>
    </source>
</evidence>
<evidence type="ECO:0000313" key="6">
    <source>
        <dbReference type="Proteomes" id="UP000004290"/>
    </source>
</evidence>
<dbReference type="Gene3D" id="1.10.10.60">
    <property type="entry name" value="Homeodomain-like"/>
    <property type="match status" value="2"/>
</dbReference>
<dbReference type="SUPFAM" id="SSF51182">
    <property type="entry name" value="RmlC-like cupins"/>
    <property type="match status" value="1"/>
</dbReference>
<dbReference type="PANTHER" id="PTHR43280">
    <property type="entry name" value="ARAC-FAMILY TRANSCRIPTIONAL REGULATOR"/>
    <property type="match status" value="1"/>
</dbReference>